<keyword evidence="2" id="KW-1185">Reference proteome</keyword>
<organism evidence="1 2">
    <name type="scientific">Streptomyces dengpaensis</name>
    <dbReference type="NCBI Taxonomy" id="2049881"/>
    <lineage>
        <taxon>Bacteria</taxon>
        <taxon>Bacillati</taxon>
        <taxon>Actinomycetota</taxon>
        <taxon>Actinomycetes</taxon>
        <taxon>Kitasatosporales</taxon>
        <taxon>Streptomycetaceae</taxon>
        <taxon>Streptomyces</taxon>
    </lineage>
</organism>
<dbReference type="RefSeq" id="WP_099500299.1">
    <property type="nucleotide sequence ID" value="NZ_CP026652.1"/>
</dbReference>
<dbReference type="Proteomes" id="UP000238413">
    <property type="component" value="Chromosome"/>
</dbReference>
<sequence length="61" mass="6365">MTALDAYLTARTLADHGMTDSDAVTIADFDTAADLAGAHRPAGPDDRHTVRIALDAIGDAR</sequence>
<protein>
    <submittedName>
        <fullName evidence="1">Uncharacterized protein</fullName>
    </submittedName>
</protein>
<accession>A0ABN5IA83</accession>
<dbReference type="EMBL" id="CP026652">
    <property type="protein sequence ID" value="AVH59919.1"/>
    <property type="molecule type" value="Genomic_DNA"/>
</dbReference>
<proteinExistence type="predicted"/>
<name>A0ABN5IA83_9ACTN</name>
<evidence type="ECO:0000313" key="1">
    <source>
        <dbReference type="EMBL" id="AVH59919.1"/>
    </source>
</evidence>
<gene>
    <name evidence="1" type="ORF">C4B68_33760</name>
</gene>
<evidence type="ECO:0000313" key="2">
    <source>
        <dbReference type="Proteomes" id="UP000238413"/>
    </source>
</evidence>
<reference evidence="1 2" key="1">
    <citation type="submission" date="2018-02" db="EMBL/GenBank/DDBJ databases">
        <title>Complete genome sequence of Streptomyces dengpaensis, the producer of angucyclines.</title>
        <authorList>
            <person name="Yumei L."/>
        </authorList>
    </citation>
    <scope>NUCLEOTIDE SEQUENCE [LARGE SCALE GENOMIC DNA]</scope>
    <source>
        <strain evidence="1 2">XZHG99</strain>
    </source>
</reference>